<comment type="catalytic activity">
    <reaction evidence="11">
        <text>dibenzothiophene + FMNH2 + O2 = dibenzothiophene 5-oxide + FMN + H2O + H(+)</text>
        <dbReference type="Rhea" id="RHEA:49076"/>
        <dbReference type="ChEBI" id="CHEBI:15377"/>
        <dbReference type="ChEBI" id="CHEBI:15378"/>
        <dbReference type="ChEBI" id="CHEBI:15379"/>
        <dbReference type="ChEBI" id="CHEBI:23681"/>
        <dbReference type="ChEBI" id="CHEBI:23683"/>
        <dbReference type="ChEBI" id="CHEBI:57618"/>
        <dbReference type="ChEBI" id="CHEBI:58210"/>
    </reaction>
</comment>
<dbReference type="InterPro" id="IPR009100">
    <property type="entry name" value="AcylCoA_DH/oxidase_NM_dom_sf"/>
</dbReference>
<comment type="catalytic activity">
    <reaction evidence="13">
        <text>dibenzothiophene + 2 FMNH2 + 2 O2 = dibenzothiophene 5,5-dioxide + 2 FMN + 2 H2O + 2 H(+)</text>
        <dbReference type="Rhea" id="RHEA:49072"/>
        <dbReference type="ChEBI" id="CHEBI:15377"/>
        <dbReference type="ChEBI" id="CHEBI:15378"/>
        <dbReference type="ChEBI" id="CHEBI:15379"/>
        <dbReference type="ChEBI" id="CHEBI:23681"/>
        <dbReference type="ChEBI" id="CHEBI:57618"/>
        <dbReference type="ChEBI" id="CHEBI:58210"/>
        <dbReference type="ChEBI" id="CHEBI:90356"/>
        <dbReference type="EC" id="1.14.14.21"/>
    </reaction>
</comment>
<comment type="caution">
    <text evidence="16">The sequence shown here is derived from an EMBL/GenBank/DDBJ whole genome shotgun (WGS) entry which is preliminary data.</text>
</comment>
<dbReference type="PIRSF" id="PIRSF016578">
    <property type="entry name" value="HsaA"/>
    <property type="match status" value="1"/>
</dbReference>
<feature type="domain" description="Acyl-CoA oxidase/dehydrogenase middle" evidence="14">
    <location>
        <begin position="140"/>
        <end position="217"/>
    </location>
</feature>
<evidence type="ECO:0000256" key="9">
    <source>
        <dbReference type="ARBA" id="ARBA00034328"/>
    </source>
</evidence>
<evidence type="ECO:0000256" key="5">
    <source>
        <dbReference type="ARBA" id="ARBA00023002"/>
    </source>
</evidence>
<evidence type="ECO:0000256" key="13">
    <source>
        <dbReference type="ARBA" id="ARBA00049456"/>
    </source>
</evidence>
<dbReference type="InterPro" id="IPR037069">
    <property type="entry name" value="AcylCoA_DH/ox_N_sf"/>
</dbReference>
<evidence type="ECO:0000256" key="6">
    <source>
        <dbReference type="ARBA" id="ARBA00023033"/>
    </source>
</evidence>
<comment type="pathway">
    <text evidence="7">Sulfur metabolism; dibenzothiophene degradation.</text>
</comment>
<evidence type="ECO:0000313" key="16">
    <source>
        <dbReference type="EMBL" id="KJE21014.1"/>
    </source>
</evidence>
<dbReference type="Gene3D" id="2.40.110.10">
    <property type="entry name" value="Butyryl-CoA Dehydrogenase, subunit A, domain 2"/>
    <property type="match status" value="1"/>
</dbReference>
<dbReference type="SUPFAM" id="SSF56645">
    <property type="entry name" value="Acyl-CoA dehydrogenase NM domain-like"/>
    <property type="match status" value="1"/>
</dbReference>
<reference evidence="17" key="1">
    <citation type="submission" date="2015-02" db="EMBL/GenBank/DDBJ databases">
        <title>Draft Genome of Frankia sp. CpI1-S.</title>
        <authorList>
            <person name="Oshone R.T."/>
            <person name="Ngom M."/>
            <person name="Ghodhbane-Gtari F."/>
            <person name="Gtari M."/>
            <person name="Morris K."/>
            <person name="Thomas K."/>
            <person name="Sen A."/>
            <person name="Tisa L.S."/>
        </authorList>
    </citation>
    <scope>NUCLEOTIDE SEQUENCE [LARGE SCALE GENOMIC DNA]</scope>
    <source>
        <strain evidence="17">CpI1-S</strain>
    </source>
</reference>
<dbReference type="SUPFAM" id="SSF47203">
    <property type="entry name" value="Acyl-CoA dehydrogenase C-terminal domain-like"/>
    <property type="match status" value="1"/>
</dbReference>
<dbReference type="EMBL" id="JYFN01000046">
    <property type="protein sequence ID" value="KJE21014.1"/>
    <property type="molecule type" value="Genomic_DNA"/>
</dbReference>
<evidence type="ECO:0000256" key="10">
    <source>
        <dbReference type="ARBA" id="ARBA00034345"/>
    </source>
</evidence>
<name>A0A0D8BAN2_9ACTN</name>
<dbReference type="GO" id="GO:0008470">
    <property type="term" value="F:3-methylbutanoyl-CoA dehydrogenase activity"/>
    <property type="evidence" value="ECO:0007669"/>
    <property type="project" value="TreeGrafter"/>
</dbReference>
<comment type="catalytic activity">
    <reaction evidence="12">
        <text>dibenzothiophene 5-oxide + FMNH2 + O2 = dibenzothiophene 5,5-dioxide + FMN + H2O + H(+)</text>
        <dbReference type="Rhea" id="RHEA:49080"/>
        <dbReference type="ChEBI" id="CHEBI:15377"/>
        <dbReference type="ChEBI" id="CHEBI:15378"/>
        <dbReference type="ChEBI" id="CHEBI:15379"/>
        <dbReference type="ChEBI" id="CHEBI:23683"/>
        <dbReference type="ChEBI" id="CHEBI:57618"/>
        <dbReference type="ChEBI" id="CHEBI:58210"/>
        <dbReference type="ChEBI" id="CHEBI:90356"/>
    </reaction>
</comment>
<protein>
    <recommendedName>
        <fullName evidence="10">Dibenzothiophene monooxygenase</fullName>
        <ecNumber evidence="9">1.14.14.21</ecNumber>
    </recommendedName>
</protein>
<evidence type="ECO:0000256" key="12">
    <source>
        <dbReference type="ARBA" id="ARBA00048445"/>
    </source>
</evidence>
<proteinExistence type="inferred from homology"/>
<evidence type="ECO:0000313" key="17">
    <source>
        <dbReference type="Proteomes" id="UP000032545"/>
    </source>
</evidence>
<dbReference type="GO" id="GO:0006552">
    <property type="term" value="P:L-leucine catabolic process"/>
    <property type="evidence" value="ECO:0007669"/>
    <property type="project" value="TreeGrafter"/>
</dbReference>
<evidence type="ECO:0000256" key="3">
    <source>
        <dbReference type="ARBA" id="ARBA00022643"/>
    </source>
</evidence>
<organism evidence="16 17">
    <name type="scientific">Frankia torreyi</name>
    <dbReference type="NCBI Taxonomy" id="1856"/>
    <lineage>
        <taxon>Bacteria</taxon>
        <taxon>Bacillati</taxon>
        <taxon>Actinomycetota</taxon>
        <taxon>Actinomycetes</taxon>
        <taxon>Frankiales</taxon>
        <taxon>Frankiaceae</taxon>
        <taxon>Frankia</taxon>
    </lineage>
</organism>
<keyword evidence="2" id="KW-0285">Flavoprotein</keyword>
<feature type="domain" description="Acyl-CoA dehydrogenase C-terminal" evidence="15">
    <location>
        <begin position="260"/>
        <end position="383"/>
    </location>
</feature>
<dbReference type="Gene3D" id="1.10.540.10">
    <property type="entry name" value="Acyl-CoA dehydrogenase/oxidase, N-terminal domain"/>
    <property type="match status" value="1"/>
</dbReference>
<evidence type="ECO:0000256" key="4">
    <source>
        <dbReference type="ARBA" id="ARBA00022741"/>
    </source>
</evidence>
<evidence type="ECO:0000256" key="1">
    <source>
        <dbReference type="ARBA" id="ARBA00004496"/>
    </source>
</evidence>
<evidence type="ECO:0000259" key="15">
    <source>
        <dbReference type="Pfam" id="PF08028"/>
    </source>
</evidence>
<dbReference type="OrthoDB" id="571684at2"/>
<keyword evidence="17" id="KW-1185">Reference proteome</keyword>
<dbReference type="InterPro" id="IPR006091">
    <property type="entry name" value="Acyl-CoA_Oxase/DH_mid-dom"/>
</dbReference>
<keyword evidence="3" id="KW-0288">FMN</keyword>
<sequence length="408" mass="43320">MSPGPAAPTAAAPAAGAPLAGLENLLAEIATGAAERETHDRPPFAEMDLLRRWGVGTLRVPVAAGGRGLGLAAFFDVVRRLGTADPNLAQALRNHFGFVESLLRQPPGKTRDSWLDRVVAGELFGSAASELSTPRAGVIGTSTKLVRDGDGYLLAGSKYYSTGNIYADRIVVIAVAEDDALVSAIVPAHREGVVHLDDWDGMGQRFTGSGTTEFHDVRVHATELLSFGDATDPGRALSPTFSQLYLTTIIAGIVENVRLDVLELVSRRSRNFRHGLVEEPRHEPTVQETVGEIAANSFAATSIVATAAVALAAAHEALGHGDGHADDARTRAMFAAAKAKTIVDRIGTDTASLLFDAGSATSVRRGPQLDRHWRNIRTLASHNPRSYKLRLIGDHELNGTLPPPGAFF</sequence>
<comment type="similarity">
    <text evidence="8">Belongs to the DszC flavin monooxygenase family.</text>
</comment>
<evidence type="ECO:0000256" key="8">
    <source>
        <dbReference type="ARBA" id="ARBA00034317"/>
    </source>
</evidence>
<dbReference type="PATRIC" id="fig|1502723.3.peg.4659"/>
<dbReference type="GO" id="GO:0050660">
    <property type="term" value="F:flavin adenine dinucleotide binding"/>
    <property type="evidence" value="ECO:0007669"/>
    <property type="project" value="InterPro"/>
</dbReference>
<keyword evidence="4" id="KW-0547">Nucleotide-binding</keyword>
<accession>A0A0D8BAN2</accession>
<reference evidence="16 17" key="2">
    <citation type="journal article" date="2016" name="Genome Announc.">
        <title>Permanent Draft Genome Sequences for Two Variants of Frankia sp. Strain CpI1, the First Frankia Strain Isolated from Root Nodules of Comptonia peregrina.</title>
        <authorList>
            <person name="Oshone R."/>
            <person name="Hurst S.G.IV."/>
            <person name="Abebe-Akele F."/>
            <person name="Simpson S."/>
            <person name="Morris K."/>
            <person name="Thomas W.K."/>
            <person name="Tisa L.S."/>
        </authorList>
    </citation>
    <scope>NUCLEOTIDE SEQUENCE [LARGE SCALE GENOMIC DNA]</scope>
    <source>
        <strain evidence="17">CpI1-S</strain>
    </source>
</reference>
<dbReference type="RefSeq" id="WP_044887208.1">
    <property type="nucleotide sequence ID" value="NZ_JYFN01000046.1"/>
</dbReference>
<dbReference type="GO" id="GO:0004497">
    <property type="term" value="F:monooxygenase activity"/>
    <property type="evidence" value="ECO:0007669"/>
    <property type="project" value="UniProtKB-KW"/>
</dbReference>
<dbReference type="InterPro" id="IPR046373">
    <property type="entry name" value="Acyl-CoA_Oxase/DH_mid-dom_sf"/>
</dbReference>
<evidence type="ECO:0000256" key="2">
    <source>
        <dbReference type="ARBA" id="ARBA00022630"/>
    </source>
</evidence>
<comment type="subcellular location">
    <subcellularLocation>
        <location evidence="1">Cytoplasm</location>
    </subcellularLocation>
</comment>
<dbReference type="Pfam" id="PF08028">
    <property type="entry name" value="Acyl-CoA_dh_2"/>
    <property type="match status" value="1"/>
</dbReference>
<dbReference type="Proteomes" id="UP000032545">
    <property type="component" value="Unassembled WGS sequence"/>
</dbReference>
<dbReference type="InterPro" id="IPR013107">
    <property type="entry name" value="Acyl-CoA_DH_C"/>
</dbReference>
<evidence type="ECO:0000259" key="14">
    <source>
        <dbReference type="Pfam" id="PF02770"/>
    </source>
</evidence>
<evidence type="ECO:0000256" key="7">
    <source>
        <dbReference type="ARBA" id="ARBA00034307"/>
    </source>
</evidence>
<keyword evidence="6" id="KW-0503">Monooxygenase</keyword>
<gene>
    <name evidence="16" type="ORF">FF36_04695</name>
</gene>
<dbReference type="InterPro" id="IPR036250">
    <property type="entry name" value="AcylCo_DH-like_C"/>
</dbReference>
<dbReference type="Pfam" id="PF02770">
    <property type="entry name" value="Acyl-CoA_dh_M"/>
    <property type="match status" value="1"/>
</dbReference>
<evidence type="ECO:0000256" key="11">
    <source>
        <dbReference type="ARBA" id="ARBA00047859"/>
    </source>
</evidence>
<dbReference type="Gene3D" id="1.20.140.10">
    <property type="entry name" value="Butyryl-CoA Dehydrogenase, subunit A, domain 3"/>
    <property type="match status" value="1"/>
</dbReference>
<dbReference type="PANTHER" id="PTHR43884">
    <property type="entry name" value="ACYL-COA DEHYDROGENASE"/>
    <property type="match status" value="1"/>
</dbReference>
<dbReference type="GO" id="GO:0005737">
    <property type="term" value="C:cytoplasm"/>
    <property type="evidence" value="ECO:0007669"/>
    <property type="project" value="UniProtKB-SubCell"/>
</dbReference>
<keyword evidence="5" id="KW-0560">Oxidoreductase</keyword>
<dbReference type="PANTHER" id="PTHR43884:SF12">
    <property type="entry name" value="ISOVALERYL-COA DEHYDROGENASE, MITOCHONDRIAL-RELATED"/>
    <property type="match status" value="1"/>
</dbReference>
<dbReference type="AlphaFoldDB" id="A0A0D8BAN2"/>
<dbReference type="EC" id="1.14.14.21" evidence="9"/>